<dbReference type="PANTHER" id="PTHR43180">
    <property type="entry name" value="3-OXOACYL-(ACYL-CARRIER-PROTEIN) REDUCTASE (AFU_ORTHOLOGUE AFUA_6G11210)"/>
    <property type="match status" value="1"/>
</dbReference>
<proteinExistence type="inferred from homology"/>
<evidence type="ECO:0000256" key="3">
    <source>
        <dbReference type="ARBA" id="ARBA00023002"/>
    </source>
</evidence>
<dbReference type="SUPFAM" id="SSF51735">
    <property type="entry name" value="NAD(P)-binding Rossmann-fold domains"/>
    <property type="match status" value="1"/>
</dbReference>
<protein>
    <submittedName>
        <fullName evidence="4">Uncharacterized protein</fullName>
    </submittedName>
</protein>
<gene>
    <name evidence="4" type="ORF">LTR09_004080</name>
</gene>
<dbReference type="Pfam" id="PF00106">
    <property type="entry name" value="adh_short"/>
    <property type="match status" value="1"/>
</dbReference>
<dbReference type="PRINTS" id="PR00081">
    <property type="entry name" value="GDHRDH"/>
</dbReference>
<dbReference type="EMBL" id="JAWDJX010000010">
    <property type="protein sequence ID" value="KAK3054921.1"/>
    <property type="molecule type" value="Genomic_DNA"/>
</dbReference>
<sequence length="307" mass="33096">MSSEFTGKQVVQVSSTGFDASNLKGKSVVITGGGSGLGEEFAKSFAKAGAFVTIGDLSEERGKRVVSEIGEDNAAFVQCNVLTWSDQVALFQTAITRSPSKCIDIVIANAGISGQDSVWKDDASSPDADPIEPDLSVINTNLIGVMYTTKLAIHHLSRNPGGPDHDRCLIMTASIAGYLDQPGSPQYCASKWGVRGIMRSLRRTMPMMSMRVNIIAPWFVKTAIISDEVIDRLESHGIEFAEKEDAARAVLHIASDKSMNGRALAVVPHDIAAEGYMDLQKDDHAEDDIVTGWQNLAMKVSHRIGTK</sequence>
<evidence type="ECO:0000256" key="1">
    <source>
        <dbReference type="ARBA" id="ARBA00006484"/>
    </source>
</evidence>
<dbReference type="InterPro" id="IPR020904">
    <property type="entry name" value="Sc_DH/Rdtase_CS"/>
</dbReference>
<keyword evidence="2" id="KW-0521">NADP</keyword>
<keyword evidence="3" id="KW-0560">Oxidoreductase</keyword>
<dbReference type="Gene3D" id="3.40.50.720">
    <property type="entry name" value="NAD(P)-binding Rossmann-like Domain"/>
    <property type="match status" value="1"/>
</dbReference>
<comment type="caution">
    <text evidence="4">The sequence shown here is derived from an EMBL/GenBank/DDBJ whole genome shotgun (WGS) entry which is preliminary data.</text>
</comment>
<dbReference type="PANTHER" id="PTHR43180:SF31">
    <property type="entry name" value="CHAIN DEHYDROGENASE_REDUCTASE, PUTATIVE (AFU_ORTHOLOGUE AFUA_2G16570)-RELATED"/>
    <property type="match status" value="1"/>
</dbReference>
<name>A0AAJ0DQG0_9PEZI</name>
<keyword evidence="5" id="KW-1185">Reference proteome</keyword>
<evidence type="ECO:0000256" key="2">
    <source>
        <dbReference type="ARBA" id="ARBA00022857"/>
    </source>
</evidence>
<organism evidence="4 5">
    <name type="scientific">Extremus antarcticus</name>
    <dbReference type="NCBI Taxonomy" id="702011"/>
    <lineage>
        <taxon>Eukaryota</taxon>
        <taxon>Fungi</taxon>
        <taxon>Dikarya</taxon>
        <taxon>Ascomycota</taxon>
        <taxon>Pezizomycotina</taxon>
        <taxon>Dothideomycetes</taxon>
        <taxon>Dothideomycetidae</taxon>
        <taxon>Mycosphaerellales</taxon>
        <taxon>Extremaceae</taxon>
        <taxon>Extremus</taxon>
    </lineage>
</organism>
<reference evidence="4" key="1">
    <citation type="submission" date="2023-04" db="EMBL/GenBank/DDBJ databases">
        <title>Black Yeasts Isolated from many extreme environments.</title>
        <authorList>
            <person name="Coleine C."/>
            <person name="Stajich J.E."/>
            <person name="Selbmann L."/>
        </authorList>
    </citation>
    <scope>NUCLEOTIDE SEQUENCE</scope>
    <source>
        <strain evidence="4">CCFEE 5312</strain>
    </source>
</reference>
<dbReference type="PROSITE" id="PS00061">
    <property type="entry name" value="ADH_SHORT"/>
    <property type="match status" value="1"/>
</dbReference>
<dbReference type="Proteomes" id="UP001271007">
    <property type="component" value="Unassembled WGS sequence"/>
</dbReference>
<evidence type="ECO:0000313" key="4">
    <source>
        <dbReference type="EMBL" id="KAK3054921.1"/>
    </source>
</evidence>
<evidence type="ECO:0000313" key="5">
    <source>
        <dbReference type="Proteomes" id="UP001271007"/>
    </source>
</evidence>
<dbReference type="AlphaFoldDB" id="A0AAJ0DQG0"/>
<dbReference type="InterPro" id="IPR002347">
    <property type="entry name" value="SDR_fam"/>
</dbReference>
<comment type="similarity">
    <text evidence="1">Belongs to the short-chain dehydrogenases/reductases (SDR) family.</text>
</comment>
<dbReference type="GO" id="GO:0016491">
    <property type="term" value="F:oxidoreductase activity"/>
    <property type="evidence" value="ECO:0007669"/>
    <property type="project" value="UniProtKB-KW"/>
</dbReference>
<accession>A0AAJ0DQG0</accession>
<dbReference type="InterPro" id="IPR036291">
    <property type="entry name" value="NAD(P)-bd_dom_sf"/>
</dbReference>